<comment type="similarity">
    <text evidence="1">Belongs to the CoA-transferase III family.</text>
</comment>
<name>A0AAV2H1Y6_LYMST</name>
<keyword evidence="2" id="KW-0808">Transferase</keyword>
<dbReference type="EMBL" id="CAXITT010000021">
    <property type="protein sequence ID" value="CAL1527692.1"/>
    <property type="molecule type" value="Genomic_DNA"/>
</dbReference>
<reference evidence="3 4" key="1">
    <citation type="submission" date="2024-04" db="EMBL/GenBank/DDBJ databases">
        <authorList>
            <consortium name="Genoscope - CEA"/>
            <person name="William W."/>
        </authorList>
    </citation>
    <scope>NUCLEOTIDE SEQUENCE [LARGE SCALE GENOMIC DNA]</scope>
</reference>
<dbReference type="Gene3D" id="3.40.50.10540">
    <property type="entry name" value="Crotonobetainyl-coa:carnitine coa-transferase, domain 1"/>
    <property type="match status" value="1"/>
</dbReference>
<sequence length="472" mass="51829">MLRMVFCNVTISAFRKPLNFLRNNGKVRWYTATTLSTNHYHFKNGNNGVLDEVDFERQRIRKANRKYSTNAQKTQQQAPLKGIRVLDLSRVLAGPYCTMILGDMGAEIIKVERPGVGDDTRTWGPPFIGSESCYYLCVNRNKKSITVDLKQKEGIKLIKEIASVSDILVENYIPGKLSEMGLGYTELSAEFPHLIYCSITGYGQTGKYATRAGYDVIAAGIGGLMNITGPADGEPCKVGIAITDLSTGLYAVSAILASILSRQTTGKGQHIDCNLLSTNVASLVNVASNYLNSGQEGNRYGTAHASIVPYQAFKTSDGYIIVGAGNDGQFKTLTKLIGHPSLAQDERYLTNAVRVKNRESLLSFLYSVFMQKPLTEWLEIFENSGIPYGPINNMQQVFSDPQVQHNGMIQSIQHSTIGTVRLPGPAVRYSVTKTVEPSPPPLLGQHTDEVLKGILGYSDNSLSNLRQLKVVD</sequence>
<accession>A0AAV2H1Y6</accession>
<dbReference type="Gene3D" id="3.30.1540.10">
    <property type="entry name" value="formyl-coa transferase, domain 3"/>
    <property type="match status" value="1"/>
</dbReference>
<dbReference type="PANTHER" id="PTHR48207">
    <property type="entry name" value="SUCCINATE--HYDROXYMETHYLGLUTARATE COA-TRANSFERASE"/>
    <property type="match status" value="1"/>
</dbReference>
<evidence type="ECO:0000256" key="2">
    <source>
        <dbReference type="ARBA" id="ARBA00022679"/>
    </source>
</evidence>
<dbReference type="InterPro" id="IPR044855">
    <property type="entry name" value="CoA-Trfase_III_dom3_sf"/>
</dbReference>
<dbReference type="InterPro" id="IPR003673">
    <property type="entry name" value="CoA-Trfase_fam_III"/>
</dbReference>
<dbReference type="AlphaFoldDB" id="A0AAV2H1Y6"/>
<dbReference type="GO" id="GO:0047369">
    <property type="term" value="F:succinate-hydroxymethylglutarate CoA-transferase activity"/>
    <property type="evidence" value="ECO:0007669"/>
    <property type="project" value="TreeGrafter"/>
</dbReference>
<evidence type="ECO:0008006" key="5">
    <source>
        <dbReference type="Google" id="ProtNLM"/>
    </source>
</evidence>
<evidence type="ECO:0000256" key="1">
    <source>
        <dbReference type="ARBA" id="ARBA00008383"/>
    </source>
</evidence>
<gene>
    <name evidence="3" type="ORF">GSLYS_00001862001</name>
</gene>
<protein>
    <recommendedName>
        <fullName evidence="5">Succinate--hydroxymethylglutarate CoA-transferase</fullName>
    </recommendedName>
</protein>
<comment type="caution">
    <text evidence="3">The sequence shown here is derived from an EMBL/GenBank/DDBJ whole genome shotgun (WGS) entry which is preliminary data.</text>
</comment>
<organism evidence="3 4">
    <name type="scientific">Lymnaea stagnalis</name>
    <name type="common">Great pond snail</name>
    <name type="synonym">Helix stagnalis</name>
    <dbReference type="NCBI Taxonomy" id="6523"/>
    <lineage>
        <taxon>Eukaryota</taxon>
        <taxon>Metazoa</taxon>
        <taxon>Spiralia</taxon>
        <taxon>Lophotrochozoa</taxon>
        <taxon>Mollusca</taxon>
        <taxon>Gastropoda</taxon>
        <taxon>Heterobranchia</taxon>
        <taxon>Euthyneura</taxon>
        <taxon>Panpulmonata</taxon>
        <taxon>Hygrophila</taxon>
        <taxon>Lymnaeoidea</taxon>
        <taxon>Lymnaeidae</taxon>
        <taxon>Lymnaea</taxon>
    </lineage>
</organism>
<evidence type="ECO:0000313" key="4">
    <source>
        <dbReference type="Proteomes" id="UP001497497"/>
    </source>
</evidence>
<dbReference type="InterPro" id="IPR050483">
    <property type="entry name" value="CoA-transferase_III_domain"/>
</dbReference>
<dbReference type="GO" id="GO:0005739">
    <property type="term" value="C:mitochondrion"/>
    <property type="evidence" value="ECO:0007669"/>
    <property type="project" value="TreeGrafter"/>
</dbReference>
<dbReference type="InterPro" id="IPR023606">
    <property type="entry name" value="CoA-Trfase_III_dom_1_sf"/>
</dbReference>
<dbReference type="SUPFAM" id="SSF89796">
    <property type="entry name" value="CoA-transferase family III (CaiB/BaiF)"/>
    <property type="match status" value="1"/>
</dbReference>
<keyword evidence="4" id="KW-1185">Reference proteome</keyword>
<dbReference type="PANTHER" id="PTHR48207:SF3">
    <property type="entry name" value="SUCCINATE--HYDROXYMETHYLGLUTARATE COA-TRANSFERASE"/>
    <property type="match status" value="1"/>
</dbReference>
<evidence type="ECO:0000313" key="3">
    <source>
        <dbReference type="EMBL" id="CAL1527692.1"/>
    </source>
</evidence>
<dbReference type="Pfam" id="PF02515">
    <property type="entry name" value="CoA_transf_3"/>
    <property type="match status" value="1"/>
</dbReference>
<proteinExistence type="inferred from homology"/>
<dbReference type="Proteomes" id="UP001497497">
    <property type="component" value="Unassembled WGS sequence"/>
</dbReference>